<dbReference type="EMBL" id="CP016761">
    <property type="protein sequence ID" value="ANX12471.1"/>
    <property type="molecule type" value="Genomic_DNA"/>
</dbReference>
<dbReference type="Proteomes" id="UP000077412">
    <property type="component" value="Chromosome"/>
</dbReference>
<dbReference type="OrthoDB" id="9790652at2"/>
<dbReference type="Gene3D" id="3.40.630.30">
    <property type="match status" value="1"/>
</dbReference>
<dbReference type="GO" id="GO:0008080">
    <property type="term" value="F:N-acetyltransferase activity"/>
    <property type="evidence" value="ECO:0007669"/>
    <property type="project" value="InterPro"/>
</dbReference>
<evidence type="ECO:0000259" key="1">
    <source>
        <dbReference type="PROSITE" id="PS51186"/>
    </source>
</evidence>
<dbReference type="KEGG" id="far:ABE41_010655"/>
<organism evidence="2 3">
    <name type="scientific">Fictibacillus arsenicus</name>
    <dbReference type="NCBI Taxonomy" id="255247"/>
    <lineage>
        <taxon>Bacteria</taxon>
        <taxon>Bacillati</taxon>
        <taxon>Bacillota</taxon>
        <taxon>Bacilli</taxon>
        <taxon>Bacillales</taxon>
        <taxon>Fictibacillaceae</taxon>
        <taxon>Fictibacillus</taxon>
    </lineage>
</organism>
<dbReference type="PROSITE" id="PS51186">
    <property type="entry name" value="GNAT"/>
    <property type="match status" value="1"/>
</dbReference>
<evidence type="ECO:0000313" key="3">
    <source>
        <dbReference type="Proteomes" id="UP000077412"/>
    </source>
</evidence>
<dbReference type="RefSeq" id="WP_066289881.1">
    <property type="nucleotide sequence ID" value="NZ_CP016761.1"/>
</dbReference>
<sequence>MYTTFYQNEKIQQPNFTAEVCFDYYNERIRIDDYRGSVSLLSKWLDEMAAQNNFHKIIIKSRHDDLSKWLESGFIYEGEFTGYFNGASAVSMCKYFSNERRNSSYWIEEDKIIKDVLMLSPTSISNPMPKEYTLRMADEQDAKELADLYSQVFEVYPTPMDDPEYVLKIIKSGTLFCVVTYQKRIVSAASADVNAVYHNAEITDCATLTEHRKFGLMKHLIDHLEQELFKRKIYCSYSIARALSFGMNAVFHQKGYVYKGRLANNCKIFDKYEDMNIWVKDLSESI</sequence>
<dbReference type="InterPro" id="IPR016181">
    <property type="entry name" value="Acyl_CoA_acyltransferase"/>
</dbReference>
<keyword evidence="3" id="KW-1185">Reference proteome</keyword>
<dbReference type="AlphaFoldDB" id="A0A1B1Z4Y3"/>
<dbReference type="STRING" id="255247.ABE41_010655"/>
<dbReference type="Pfam" id="PF00583">
    <property type="entry name" value="Acetyltransf_1"/>
    <property type="match status" value="1"/>
</dbReference>
<keyword evidence="2" id="KW-0808">Transferase</keyword>
<dbReference type="InterPro" id="IPR000182">
    <property type="entry name" value="GNAT_dom"/>
</dbReference>
<proteinExistence type="predicted"/>
<name>A0A1B1Z4Y3_9BACL</name>
<accession>A0A1B1Z4Y3</accession>
<dbReference type="NCBIfam" id="TIGR03827">
    <property type="entry name" value="GNAT_ablB"/>
    <property type="match status" value="1"/>
</dbReference>
<evidence type="ECO:0000313" key="2">
    <source>
        <dbReference type="EMBL" id="ANX12471.1"/>
    </source>
</evidence>
<feature type="domain" description="N-acetyltransferase" evidence="1">
    <location>
        <begin position="132"/>
        <end position="278"/>
    </location>
</feature>
<dbReference type="InterPro" id="IPR022525">
    <property type="entry name" value="GNAT_AblB"/>
</dbReference>
<reference evidence="2 3" key="1">
    <citation type="submission" date="2016-08" db="EMBL/GenBank/DDBJ databases">
        <title>Complete genome sequence of Fictibacillus arsenicus G25-54, a strain with toxicity to nematodes and a potential arsenic-resistance activity.</title>
        <authorList>
            <person name="Zheng Z."/>
        </authorList>
    </citation>
    <scope>NUCLEOTIDE SEQUENCE [LARGE SCALE GENOMIC DNA]</scope>
    <source>
        <strain evidence="2 3">G25-54</strain>
    </source>
</reference>
<dbReference type="SUPFAM" id="SSF55729">
    <property type="entry name" value="Acyl-CoA N-acyltransferases (Nat)"/>
    <property type="match status" value="1"/>
</dbReference>
<protein>
    <submittedName>
        <fullName evidence="2">Putative beta-lysine N-acetyltransferase</fullName>
    </submittedName>
</protein>
<dbReference type="CDD" id="cd04301">
    <property type="entry name" value="NAT_SF"/>
    <property type="match status" value="1"/>
</dbReference>
<gene>
    <name evidence="2" type="ORF">ABE41_010655</name>
</gene>